<dbReference type="InterPro" id="IPR042302">
    <property type="entry name" value="E1_FCCH_sf"/>
</dbReference>
<dbReference type="InterPro" id="IPR019572">
    <property type="entry name" value="UBA_E1_SCCH"/>
</dbReference>
<keyword evidence="6 11" id="KW-0547">Nucleotide-binding</keyword>
<dbReference type="Gene3D" id="3.40.50.720">
    <property type="entry name" value="NAD(P)-binding Rossmann-like Domain"/>
    <property type="match status" value="1"/>
</dbReference>
<dbReference type="Pfam" id="PF09358">
    <property type="entry name" value="E1_UFD"/>
    <property type="match status" value="1"/>
</dbReference>
<evidence type="ECO:0000256" key="12">
    <source>
        <dbReference type="SAM" id="MobiDB-lite"/>
    </source>
</evidence>
<keyword evidence="14" id="KW-1185">Reference proteome</keyword>
<feature type="compositionally biased region" description="Polar residues" evidence="12">
    <location>
        <begin position="1"/>
        <end position="19"/>
    </location>
</feature>
<proteinExistence type="inferred from homology"/>
<dbReference type="Proteomes" id="UP001652628">
    <property type="component" value="Chromosome 2R"/>
</dbReference>
<dbReference type="GO" id="GO:0016925">
    <property type="term" value="P:protein sumoylation"/>
    <property type="evidence" value="ECO:0007669"/>
    <property type="project" value="TreeGrafter"/>
</dbReference>
<dbReference type="CDD" id="cd01491">
    <property type="entry name" value="Ube1_repeat1"/>
    <property type="match status" value="1"/>
</dbReference>
<evidence type="ECO:0000256" key="9">
    <source>
        <dbReference type="ARBA" id="ARBA00030371"/>
    </source>
</evidence>
<dbReference type="GeneID" id="108009636"/>
<dbReference type="GO" id="GO:0031510">
    <property type="term" value="C:SUMO activating enzyme complex"/>
    <property type="evidence" value="ECO:0007669"/>
    <property type="project" value="TreeGrafter"/>
</dbReference>
<accession>A0AB39Z7E4</accession>
<feature type="region of interest" description="Disordered" evidence="12">
    <location>
        <begin position="1"/>
        <end position="198"/>
    </location>
</feature>
<dbReference type="InterPro" id="IPR038252">
    <property type="entry name" value="UBA_E1_C_sf"/>
</dbReference>
<dbReference type="GO" id="GO:0019948">
    <property type="term" value="F:SUMO activating enzyme activity"/>
    <property type="evidence" value="ECO:0007669"/>
    <property type="project" value="TreeGrafter"/>
</dbReference>
<dbReference type="InterPro" id="IPR033127">
    <property type="entry name" value="UBQ-activ_enz_E1_Cys_AS"/>
</dbReference>
<evidence type="ECO:0000256" key="8">
    <source>
        <dbReference type="ARBA" id="ARBA00022840"/>
    </source>
</evidence>
<dbReference type="InterPro" id="IPR032420">
    <property type="entry name" value="E1_4HB"/>
</dbReference>
<dbReference type="InterPro" id="IPR018075">
    <property type="entry name" value="UBQ-activ_enz_E1"/>
</dbReference>
<feature type="compositionally biased region" description="Polar residues" evidence="12">
    <location>
        <begin position="88"/>
        <end position="102"/>
    </location>
</feature>
<dbReference type="Gene3D" id="3.50.50.80">
    <property type="entry name" value="Ubiquitin-activating enzyme E1, inactive adenylation domain, subdomain 1"/>
    <property type="match status" value="1"/>
</dbReference>
<dbReference type="RefSeq" id="XP_016929619.2">
    <property type="nucleotide sequence ID" value="XM_017074130.4"/>
</dbReference>
<dbReference type="PRINTS" id="PR01849">
    <property type="entry name" value="UBIQUITINACT"/>
</dbReference>
<dbReference type="InterPro" id="IPR035985">
    <property type="entry name" value="Ubiquitin-activating_enz"/>
</dbReference>
<feature type="compositionally biased region" description="Basic and acidic residues" evidence="12">
    <location>
        <begin position="28"/>
        <end position="40"/>
    </location>
</feature>
<dbReference type="Gene3D" id="3.10.290.60">
    <property type="entry name" value="Ubiquitin-activating enzyme E1, UFD domain"/>
    <property type="match status" value="1"/>
</dbReference>
<dbReference type="AlphaFoldDB" id="A0AB39Z7E4"/>
<evidence type="ECO:0000256" key="1">
    <source>
        <dbReference type="ARBA" id="ARBA00000488"/>
    </source>
</evidence>
<gene>
    <name evidence="15" type="primary">Uba1</name>
</gene>
<feature type="compositionally biased region" description="Polar residues" evidence="12">
    <location>
        <begin position="183"/>
        <end position="193"/>
    </location>
</feature>
<dbReference type="CDD" id="cd01490">
    <property type="entry name" value="Ube1_repeat2"/>
    <property type="match status" value="1"/>
</dbReference>
<dbReference type="Gene3D" id="1.10.10.2660">
    <property type="entry name" value="Ubiquitin-activating enzyme E1, SCCH domain"/>
    <property type="match status" value="1"/>
</dbReference>
<dbReference type="SUPFAM" id="SSF69572">
    <property type="entry name" value="Activating enzymes of the ubiquitin-like proteins"/>
    <property type="match status" value="2"/>
</dbReference>
<protein>
    <recommendedName>
        <fullName evidence="4">E1 ubiquitin-activating enzyme</fullName>
        <ecNumber evidence="4">6.2.1.45</ecNumber>
    </recommendedName>
    <alternativeName>
        <fullName evidence="9">Ubiquitin-activating enzyme E1</fullName>
    </alternativeName>
</protein>
<dbReference type="GO" id="GO:0004839">
    <property type="term" value="F:ubiquitin activating enzyme activity"/>
    <property type="evidence" value="ECO:0007669"/>
    <property type="project" value="UniProtKB-EC"/>
</dbReference>
<comment type="similarity">
    <text evidence="3 11">Belongs to the ubiquitin-activating E1 family.</text>
</comment>
<evidence type="ECO:0000256" key="5">
    <source>
        <dbReference type="ARBA" id="ARBA00022598"/>
    </source>
</evidence>
<dbReference type="GO" id="GO:0005524">
    <property type="term" value="F:ATP binding"/>
    <property type="evidence" value="ECO:0007669"/>
    <property type="project" value="UniProtKB-KW"/>
</dbReference>
<dbReference type="InterPro" id="IPR018965">
    <property type="entry name" value="Ub-activating_enz_E1_C"/>
</dbReference>
<sequence>MSSGQQLMADSPACSSTDHSPLAKKRRLELVGDGEGRVGMEEEEAGGATSSSGSSNNYENHDKAAGGVDISSKCQSETTSERQLELCVSSSTSDTCGVNATTKRAEKQKPKQNQGSGDDVSTSSAVEKEGSKRPEKRNYLDTTTAESQEASSSGSSTTTTTNNNKVSSSNNNSSNNSTDNRQPEGNSSMTGNSAAAGGDIDESLYSRQLYVLGHDAMRRMANSDILLSGLGGLGLEIAKNVILGGVKSITLHDTATCGLHDLSSQFYLTEADFGKNRAEASCAQLAELNSYVRTLSHTGPLTDEFLRQFRVVVLTNSDAEEQQRIGKFAHENGIALIIAETRGLFAKVFCDFGDNFTIYDQDGTQPVSTMVASITHDAQGVVTCLDETRHGFNDGDYVTFSEVQGMQELNGCQPLKITVLGPYTFSIGDTSKFGEYKSGGVATQVKMPKTISFKPLAQATEEPEFLISDFAKLDSPATLHVAFNALSCYRKAHNGALPRPWNEEDANSFLEVCRASSSAEVDEKLVLQFAKICSGNTCPLDAAVGGIVAQEVLKACSGKFTPIYQWLYFDALECLPTEGVTEADAQPVGSRYDSQIAIFGKKFQEKLADAKWFIVGAGAIGCELLKNFGMLGLGAGKGQIFVTDMDLIEKSNLNRQFLFRPHDVQKPKSMTAADAIKRMNPEVNVTAYELRVGAETEKVFSEDFFGKLHGVANALDNVDARIYMDRKCIFNRIPLVETGTLGTLGNVQVIVPFATESYSSSQDPPEKSIPICTLKNFPNAIEHTLQWARDAFEGVFKQSAENAAQYIADPQFTERIAKLPGIQPLEILDSIKKALIDDKPKSFAHCVEWARLYWEDQYVNQIKQLLFNFPPDQITSSGQPFWSGPKRCPDPLVFDVNDPMHLDFIYAGANLRAEVYGIEQVRNRETIAELVQQVKVPEFKPRSGVKIETNEAAAAASANNFDDGELDQDRVDKIITELLKNADKSSKITPLEFEKDDDNNLHMDFIVACSNLRAANYKIPPADRHKSKLIAGKIIPAIATTTSVLSGLAVLEVIKLIVGHRDLEKFKNGFANLALPFMAFSEPLPAAKNTYYGKEWTLWDRFEVTGELSLQEFLNYFEENEKLKITMLSQGVSMLYSFFMPKAKCSERLPLPMSEVVRRVSKRRLESHERSLVFEICCNDVDGEDVEVPYVRYTLP</sequence>
<evidence type="ECO:0000259" key="13">
    <source>
        <dbReference type="SMART" id="SM00985"/>
    </source>
</evidence>
<keyword evidence="8 11" id="KW-0067">ATP-binding</keyword>
<feature type="domain" description="Ubiquitin-activating enzyme E1 C-terminal" evidence="13">
    <location>
        <begin position="1066"/>
        <end position="1191"/>
    </location>
</feature>
<comment type="pathway">
    <text evidence="2">Protein modification; protein ubiquitination.</text>
</comment>
<reference evidence="15" key="1">
    <citation type="submission" date="2025-08" db="UniProtKB">
        <authorList>
            <consortium name="RefSeq"/>
        </authorList>
    </citation>
    <scope>IDENTIFICATION</scope>
</reference>
<dbReference type="SMART" id="SM00985">
    <property type="entry name" value="UBA_e1_C"/>
    <property type="match status" value="1"/>
</dbReference>
<keyword evidence="5 11" id="KW-0436">Ligase</keyword>
<evidence type="ECO:0000256" key="3">
    <source>
        <dbReference type="ARBA" id="ARBA00005673"/>
    </source>
</evidence>
<dbReference type="InterPro" id="IPR042063">
    <property type="entry name" value="Ubi_acti_E1_SCCH"/>
</dbReference>
<evidence type="ECO:0000256" key="6">
    <source>
        <dbReference type="ARBA" id="ARBA00022741"/>
    </source>
</evidence>
<dbReference type="PANTHER" id="PTHR10953">
    <property type="entry name" value="UBIQUITIN-ACTIVATING ENZYME E1"/>
    <property type="match status" value="1"/>
</dbReference>
<dbReference type="Gene3D" id="2.40.30.180">
    <property type="entry name" value="Ubiquitin-activating enzyme E1, FCCH domain"/>
    <property type="match status" value="1"/>
</dbReference>
<dbReference type="Gene3D" id="3.40.50.12550">
    <property type="entry name" value="Ubiquitin-activating enzyme E1, inactive adenylation domain, subdomain 2"/>
    <property type="match status" value="1"/>
</dbReference>
<dbReference type="InterPro" id="IPR042449">
    <property type="entry name" value="Ub-E1_IAD_1"/>
</dbReference>
<dbReference type="GO" id="GO:0005737">
    <property type="term" value="C:cytoplasm"/>
    <property type="evidence" value="ECO:0007669"/>
    <property type="project" value="TreeGrafter"/>
</dbReference>
<dbReference type="Pfam" id="PF16191">
    <property type="entry name" value="E1_4HB"/>
    <property type="match status" value="1"/>
</dbReference>
<evidence type="ECO:0000313" key="14">
    <source>
        <dbReference type="Proteomes" id="UP001652628"/>
    </source>
</evidence>
<dbReference type="InterPro" id="IPR032418">
    <property type="entry name" value="E1_FCCH"/>
</dbReference>
<evidence type="ECO:0000256" key="7">
    <source>
        <dbReference type="ARBA" id="ARBA00022786"/>
    </source>
</evidence>
<dbReference type="PROSITE" id="PS00865">
    <property type="entry name" value="UBIQUITIN_ACTIVAT_2"/>
    <property type="match status" value="1"/>
</dbReference>
<feature type="compositionally biased region" description="Basic and acidic residues" evidence="12">
    <location>
        <begin position="126"/>
        <end position="139"/>
    </location>
</feature>
<evidence type="ECO:0000256" key="11">
    <source>
        <dbReference type="RuleBase" id="RU000519"/>
    </source>
</evidence>
<dbReference type="Pfam" id="PF16190">
    <property type="entry name" value="E1_FCCH"/>
    <property type="match status" value="1"/>
</dbReference>
<name>A0AB39Z7E4_DROSZ</name>
<dbReference type="Pfam" id="PF10585">
    <property type="entry name" value="UBA_E1_SCCH"/>
    <property type="match status" value="1"/>
</dbReference>
<organism evidence="14 15">
    <name type="scientific">Drosophila suzukii</name>
    <name type="common">Spotted-wing drosophila fruit fly</name>
    <dbReference type="NCBI Taxonomy" id="28584"/>
    <lineage>
        <taxon>Eukaryota</taxon>
        <taxon>Metazoa</taxon>
        <taxon>Ecdysozoa</taxon>
        <taxon>Arthropoda</taxon>
        <taxon>Hexapoda</taxon>
        <taxon>Insecta</taxon>
        <taxon>Pterygota</taxon>
        <taxon>Neoptera</taxon>
        <taxon>Endopterygota</taxon>
        <taxon>Diptera</taxon>
        <taxon>Brachycera</taxon>
        <taxon>Muscomorpha</taxon>
        <taxon>Ephydroidea</taxon>
        <taxon>Drosophilidae</taxon>
        <taxon>Drosophila</taxon>
        <taxon>Sophophora</taxon>
    </lineage>
</organism>
<feature type="compositionally biased region" description="Low complexity" evidence="12">
    <location>
        <begin position="46"/>
        <end position="55"/>
    </location>
</feature>
<dbReference type="PROSITE" id="PS00536">
    <property type="entry name" value="UBIQUITIN_ACTIVAT_1"/>
    <property type="match status" value="1"/>
</dbReference>
<dbReference type="CTD" id="7317"/>
<keyword evidence="7 11" id="KW-0833">Ubl conjugation pathway</keyword>
<evidence type="ECO:0000256" key="10">
    <source>
        <dbReference type="PROSITE-ProRule" id="PRU10132"/>
    </source>
</evidence>
<dbReference type="InterPro" id="IPR000594">
    <property type="entry name" value="ThiF_NAD_FAD-bd"/>
</dbReference>
<feature type="active site" description="Glycyl thioester intermediate" evidence="10">
    <location>
        <position position="772"/>
    </location>
</feature>
<dbReference type="EC" id="6.2.1.45" evidence="4"/>
<dbReference type="Pfam" id="PF00899">
    <property type="entry name" value="ThiF"/>
    <property type="match status" value="1"/>
</dbReference>
<dbReference type="PANTHER" id="PTHR10953:SF4">
    <property type="entry name" value="UBIQUITIN-ACTIVATING ENZYME E1 C-TERMINAL DOMAIN-CONTAINING PROTEIN"/>
    <property type="match status" value="1"/>
</dbReference>
<dbReference type="InterPro" id="IPR000011">
    <property type="entry name" value="UBQ/SUMO-activ_enz_E1-like"/>
</dbReference>
<evidence type="ECO:0000313" key="15">
    <source>
        <dbReference type="RefSeq" id="XP_016929619.2"/>
    </source>
</evidence>
<feature type="compositionally biased region" description="Polar residues" evidence="12">
    <location>
        <begin position="111"/>
        <end position="125"/>
    </location>
</feature>
<evidence type="ECO:0000256" key="4">
    <source>
        <dbReference type="ARBA" id="ARBA00012990"/>
    </source>
</evidence>
<dbReference type="InterPro" id="IPR018074">
    <property type="entry name" value="UBQ-activ_enz_E1_CS"/>
</dbReference>
<feature type="compositionally biased region" description="Low complexity" evidence="12">
    <location>
        <begin position="142"/>
        <end position="180"/>
    </location>
</feature>
<comment type="catalytic activity">
    <reaction evidence="1">
        <text>ATP + ubiquitin + [E1 ubiquitin-activating enzyme]-L-cysteine = AMP + diphosphate + S-ubiquitinyl-[E1 ubiquitin-activating enzyme]-L-cysteine.</text>
        <dbReference type="EC" id="6.2.1.45"/>
    </reaction>
</comment>
<evidence type="ECO:0000256" key="2">
    <source>
        <dbReference type="ARBA" id="ARBA00004906"/>
    </source>
</evidence>
<dbReference type="InterPro" id="IPR045886">
    <property type="entry name" value="ThiF/MoeB/HesA"/>
</dbReference>
<dbReference type="NCBIfam" id="TIGR01408">
    <property type="entry name" value="Ube1"/>
    <property type="match status" value="1"/>
</dbReference>